<sequence>MIISNLEYDLTKLRGDFYWEGWNIVKFTPNGRAAFSPKGSWRDGKFGYTEVFEPQSDGKWHL</sequence>
<accession>A0A1I9SAH6</accession>
<evidence type="ECO:0000313" key="2">
    <source>
        <dbReference type="Proteomes" id="UP000224902"/>
    </source>
</evidence>
<evidence type="ECO:0000313" key="1">
    <source>
        <dbReference type="EMBL" id="AOZ63782.1"/>
    </source>
</evidence>
<dbReference type="EMBL" id="KX774321">
    <property type="protein sequence ID" value="AOZ63782.1"/>
    <property type="molecule type" value="Genomic_DNA"/>
</dbReference>
<name>A0A1I9SAH6_9CAUD</name>
<proteinExistence type="predicted"/>
<gene>
    <name evidence="1" type="ORF">SEA_WEASELS2_204</name>
</gene>
<keyword evidence="2" id="KW-1185">Reference proteome</keyword>
<dbReference type="Proteomes" id="UP000224902">
    <property type="component" value="Segment"/>
</dbReference>
<organism evidence="1 2">
    <name type="scientific">Rhodococcus phage Weasels2</name>
    <dbReference type="NCBI Taxonomy" id="1897437"/>
    <lineage>
        <taxon>Viruses</taxon>
        <taxon>Duplodnaviria</taxon>
        <taxon>Heunggongvirae</taxon>
        <taxon>Uroviricota</taxon>
        <taxon>Caudoviricetes</taxon>
        <taxon>Weaselvirus</taxon>
        <taxon>Weaselvirus weasel</taxon>
    </lineage>
</organism>
<reference evidence="2" key="1">
    <citation type="submission" date="2016-08" db="EMBL/GenBank/DDBJ databases">
        <authorList>
            <person name="Seilhamer J.J."/>
        </authorList>
    </citation>
    <scope>NUCLEOTIDE SEQUENCE [LARGE SCALE GENOMIC DNA]</scope>
</reference>
<dbReference type="OrthoDB" id="21372at10239"/>
<protein>
    <submittedName>
        <fullName evidence="1">Uncharacterized protein</fullName>
    </submittedName>
</protein>